<organism evidence="1 2">
    <name type="scientific">Cymbomonas tetramitiformis</name>
    <dbReference type="NCBI Taxonomy" id="36881"/>
    <lineage>
        <taxon>Eukaryota</taxon>
        <taxon>Viridiplantae</taxon>
        <taxon>Chlorophyta</taxon>
        <taxon>Pyramimonadophyceae</taxon>
        <taxon>Pyramimonadales</taxon>
        <taxon>Pyramimonadaceae</taxon>
        <taxon>Cymbomonas</taxon>
    </lineage>
</organism>
<accession>A0AAE0CB12</accession>
<proteinExistence type="predicted"/>
<protein>
    <submittedName>
        <fullName evidence="1">Uncharacterized protein</fullName>
    </submittedName>
</protein>
<dbReference type="Proteomes" id="UP001190700">
    <property type="component" value="Unassembled WGS sequence"/>
</dbReference>
<comment type="caution">
    <text evidence="1">The sequence shown here is derived from an EMBL/GenBank/DDBJ whole genome shotgun (WGS) entry which is preliminary data.</text>
</comment>
<evidence type="ECO:0000313" key="1">
    <source>
        <dbReference type="EMBL" id="KAK3250542.1"/>
    </source>
</evidence>
<dbReference type="AlphaFoldDB" id="A0AAE0CB12"/>
<keyword evidence="2" id="KW-1185">Reference proteome</keyword>
<reference evidence="1 2" key="1">
    <citation type="journal article" date="2015" name="Genome Biol. Evol.">
        <title>Comparative Genomics of a Bacterivorous Green Alga Reveals Evolutionary Causalities and Consequences of Phago-Mixotrophic Mode of Nutrition.</title>
        <authorList>
            <person name="Burns J.A."/>
            <person name="Paasch A."/>
            <person name="Narechania A."/>
            <person name="Kim E."/>
        </authorList>
    </citation>
    <scope>NUCLEOTIDE SEQUENCE [LARGE SCALE GENOMIC DNA]</scope>
    <source>
        <strain evidence="1 2">PLY_AMNH</strain>
    </source>
</reference>
<dbReference type="EMBL" id="LGRX02026641">
    <property type="protein sequence ID" value="KAK3250542.1"/>
    <property type="molecule type" value="Genomic_DNA"/>
</dbReference>
<evidence type="ECO:0000313" key="2">
    <source>
        <dbReference type="Proteomes" id="UP001190700"/>
    </source>
</evidence>
<gene>
    <name evidence="1" type="ORF">CYMTET_40080</name>
</gene>
<sequence>MSHNDALNVLSRPGTPKRATACYEGGEPKEKRSLVLPLPGLNGWCTGRKHLPRHYFLGRVPPSALCYEGGEPKEKRSLYCRSQALSYTSFVVSPKMEGLEEEHQSPSSCFTICEIEGKDKAENLEQNCLKLFRHLQRIEDGEPVKVILDGKEVDITIQHL</sequence>
<name>A0AAE0CB12_9CHLO</name>